<dbReference type="Pfam" id="PF00069">
    <property type="entry name" value="Pkinase"/>
    <property type="match status" value="1"/>
</dbReference>
<keyword evidence="5 10" id="KW-0418">Kinase</keyword>
<reference evidence="10 11" key="1">
    <citation type="submission" date="2021-03" db="EMBL/GenBank/DDBJ databases">
        <title>Actinoplanes flavus sp. nov., a novel actinomycete isolated from Coconut Palm rhizosphere soil.</title>
        <authorList>
            <person name="Luo X."/>
        </authorList>
    </citation>
    <scope>NUCLEOTIDE SEQUENCE [LARGE SCALE GENOMIC DNA]</scope>
    <source>
        <strain evidence="10 11">NEAU-H7</strain>
    </source>
</reference>
<dbReference type="GO" id="GO:0016301">
    <property type="term" value="F:kinase activity"/>
    <property type="evidence" value="ECO:0007669"/>
    <property type="project" value="UniProtKB-KW"/>
</dbReference>
<keyword evidence="3" id="KW-0808">Transferase</keyword>
<keyword evidence="8" id="KW-0472">Membrane</keyword>
<dbReference type="Proteomes" id="UP000679690">
    <property type="component" value="Unassembled WGS sequence"/>
</dbReference>
<organism evidence="10 11">
    <name type="scientific">Actinoplanes flavus</name>
    <dbReference type="NCBI Taxonomy" id="2820290"/>
    <lineage>
        <taxon>Bacteria</taxon>
        <taxon>Bacillati</taxon>
        <taxon>Actinomycetota</taxon>
        <taxon>Actinomycetes</taxon>
        <taxon>Micromonosporales</taxon>
        <taxon>Micromonosporaceae</taxon>
        <taxon>Actinoplanes</taxon>
    </lineage>
</organism>
<accession>A0ABS3UHW1</accession>
<keyword evidence="11" id="KW-1185">Reference proteome</keyword>
<dbReference type="CDD" id="cd14014">
    <property type="entry name" value="STKc_PknB_like"/>
    <property type="match status" value="1"/>
</dbReference>
<evidence type="ECO:0000256" key="4">
    <source>
        <dbReference type="ARBA" id="ARBA00022741"/>
    </source>
</evidence>
<dbReference type="PANTHER" id="PTHR43289">
    <property type="entry name" value="MITOGEN-ACTIVATED PROTEIN KINASE KINASE KINASE 20-RELATED"/>
    <property type="match status" value="1"/>
</dbReference>
<feature type="domain" description="Protein kinase" evidence="9">
    <location>
        <begin position="12"/>
        <end position="271"/>
    </location>
</feature>
<keyword evidence="6" id="KW-0067">ATP-binding</keyword>
<dbReference type="EC" id="2.7.11.1" evidence="1"/>
<evidence type="ECO:0000256" key="5">
    <source>
        <dbReference type="ARBA" id="ARBA00022777"/>
    </source>
</evidence>
<dbReference type="PROSITE" id="PS50011">
    <property type="entry name" value="PROTEIN_KINASE_DOM"/>
    <property type="match status" value="1"/>
</dbReference>
<evidence type="ECO:0000313" key="11">
    <source>
        <dbReference type="Proteomes" id="UP000679690"/>
    </source>
</evidence>
<gene>
    <name evidence="10" type="ORF">J5X75_12645</name>
</gene>
<dbReference type="InterPro" id="IPR000719">
    <property type="entry name" value="Prot_kinase_dom"/>
</dbReference>
<dbReference type="RefSeq" id="WP_208467539.1">
    <property type="nucleotide sequence ID" value="NZ_JAGFNS010000007.1"/>
</dbReference>
<evidence type="ECO:0000256" key="1">
    <source>
        <dbReference type="ARBA" id="ARBA00012513"/>
    </source>
</evidence>
<sequence length="493" mass="51390">MLNAGNLLDNRYRLDERVATGGMGDVWRGTDVVLGRTVAVKVLRTAMLEDPEFAARFYGEARMMAAFRHPGVVEVYDYASDGDYEGPEKVAYLVMAFVEGEPLSARVKEGPLGVAETMSIVAQAADALHAAHENGIVHRDVKPGNLIVKPTGAVILVDFGVARSNAMTSVTGLNAIVGTALYMAPEQVAKGNLTPATDIYALGAVAYHCIAGVPPFDGDNALQVALRHLEDDPEPLPDHVPYEVRDLIARAMAKQPADRFQSAAEFAEAAFAVAGPMDWKRLTGTTLAAPISPAARMGSGQFPVTRSGSGQFPVTRMGTGQFPTTPISPAAPRPAPMQRAVPAPVPFSRPGAKPAQPPAQRLLMFAILALFLVAGGIGVAFAVKGDPPAPGSTGKQNQGNQADPILPPPPSAEDSPSVVETSETNTRPTKTKKTPASRSASPSSASPSASSSSPDPTDPTTDPTTEPTTDPTTTAPTTPTTEPVTDPPVNPGG</sequence>
<comment type="caution">
    <text evidence="10">The sequence shown here is derived from an EMBL/GenBank/DDBJ whole genome shotgun (WGS) entry which is preliminary data.</text>
</comment>
<feature type="region of interest" description="Disordered" evidence="7">
    <location>
        <begin position="388"/>
        <end position="493"/>
    </location>
</feature>
<evidence type="ECO:0000256" key="2">
    <source>
        <dbReference type="ARBA" id="ARBA00022527"/>
    </source>
</evidence>
<dbReference type="PANTHER" id="PTHR43289:SF6">
    <property type="entry name" value="SERINE_THREONINE-PROTEIN KINASE NEKL-3"/>
    <property type="match status" value="1"/>
</dbReference>
<evidence type="ECO:0000259" key="9">
    <source>
        <dbReference type="PROSITE" id="PS50011"/>
    </source>
</evidence>
<keyword evidence="8" id="KW-0812">Transmembrane</keyword>
<keyword evidence="8" id="KW-1133">Transmembrane helix</keyword>
<dbReference type="PRINTS" id="PR01217">
    <property type="entry name" value="PRICHEXTENSN"/>
</dbReference>
<evidence type="ECO:0000256" key="3">
    <source>
        <dbReference type="ARBA" id="ARBA00022679"/>
    </source>
</evidence>
<keyword evidence="2" id="KW-0723">Serine/threonine-protein kinase</keyword>
<dbReference type="SUPFAM" id="SSF56112">
    <property type="entry name" value="Protein kinase-like (PK-like)"/>
    <property type="match status" value="1"/>
</dbReference>
<name>A0ABS3UHW1_9ACTN</name>
<dbReference type="PROSITE" id="PS00108">
    <property type="entry name" value="PROTEIN_KINASE_ST"/>
    <property type="match status" value="1"/>
</dbReference>
<evidence type="ECO:0000256" key="8">
    <source>
        <dbReference type="SAM" id="Phobius"/>
    </source>
</evidence>
<evidence type="ECO:0000256" key="7">
    <source>
        <dbReference type="SAM" id="MobiDB-lite"/>
    </source>
</evidence>
<dbReference type="SMART" id="SM00220">
    <property type="entry name" value="S_TKc"/>
    <property type="match status" value="1"/>
</dbReference>
<dbReference type="InterPro" id="IPR011009">
    <property type="entry name" value="Kinase-like_dom_sf"/>
</dbReference>
<keyword evidence="4" id="KW-0547">Nucleotide-binding</keyword>
<evidence type="ECO:0000313" key="10">
    <source>
        <dbReference type="EMBL" id="MBO3738369.1"/>
    </source>
</evidence>
<dbReference type="Gene3D" id="1.10.510.10">
    <property type="entry name" value="Transferase(Phosphotransferase) domain 1"/>
    <property type="match status" value="1"/>
</dbReference>
<proteinExistence type="predicted"/>
<dbReference type="EMBL" id="JAGFNS010000007">
    <property type="protein sequence ID" value="MBO3738369.1"/>
    <property type="molecule type" value="Genomic_DNA"/>
</dbReference>
<evidence type="ECO:0000256" key="6">
    <source>
        <dbReference type="ARBA" id="ARBA00022840"/>
    </source>
</evidence>
<feature type="transmembrane region" description="Helical" evidence="8">
    <location>
        <begin position="362"/>
        <end position="383"/>
    </location>
</feature>
<dbReference type="Gene3D" id="3.30.200.20">
    <property type="entry name" value="Phosphorylase Kinase, domain 1"/>
    <property type="match status" value="1"/>
</dbReference>
<protein>
    <recommendedName>
        <fullName evidence="1">non-specific serine/threonine protein kinase</fullName>
        <ecNumber evidence="1">2.7.11.1</ecNumber>
    </recommendedName>
</protein>
<dbReference type="InterPro" id="IPR008271">
    <property type="entry name" value="Ser/Thr_kinase_AS"/>
</dbReference>
<feature type="compositionally biased region" description="Low complexity" evidence="7">
    <location>
        <begin position="436"/>
        <end position="484"/>
    </location>
</feature>